<keyword evidence="1" id="KW-0472">Membrane</keyword>
<dbReference type="Pfam" id="PF12807">
    <property type="entry name" value="eIF3_p135"/>
    <property type="match status" value="1"/>
</dbReference>
<evidence type="ECO:0000313" key="3">
    <source>
        <dbReference type="EMBL" id="SPD12799.1"/>
    </source>
</evidence>
<gene>
    <name evidence="3" type="ORF">FSB_LOCUS40681</name>
</gene>
<name>A0A2N9HMF6_FAGSY</name>
<dbReference type="GO" id="GO:0005737">
    <property type="term" value="C:cytoplasm"/>
    <property type="evidence" value="ECO:0007669"/>
    <property type="project" value="TreeGrafter"/>
</dbReference>
<dbReference type="EMBL" id="OIVN01003668">
    <property type="protein sequence ID" value="SPD12799.1"/>
    <property type="molecule type" value="Genomic_DNA"/>
</dbReference>
<evidence type="ECO:0000259" key="2">
    <source>
        <dbReference type="Pfam" id="PF12807"/>
    </source>
</evidence>
<feature type="domain" description="CLU central" evidence="2">
    <location>
        <begin position="1"/>
        <end position="97"/>
    </location>
</feature>
<keyword evidence="1" id="KW-0812">Transmembrane</keyword>
<sequence length="214" mass="23166">MVVRAYKHILQAFVAAVDNVAAYLAASISSSLNLLLGKPYPENPDADITNDDKLKWKWVETFLLKRFGWHWKYESSQALGKFSILRGLCHKVGTKLLNMGSNVGFCILFILILLPLIQATADELCKSCESTKGHCEKNSTGTGTFVCLCNGTEHAVNCNSPGEGYMLVSASAPAGTVNCNSPGEGYMLVSASAPARTTIQTIFLGFAIAIFMFL</sequence>
<dbReference type="InterPro" id="IPR027523">
    <property type="entry name" value="CLU_prot"/>
</dbReference>
<dbReference type="PANTHER" id="PTHR12601:SF39">
    <property type="entry name" value="PROTEIN REDUCED CHLOROPLAST COVERAGE 2"/>
    <property type="match status" value="1"/>
</dbReference>
<feature type="transmembrane region" description="Helical" evidence="1">
    <location>
        <begin position="193"/>
        <end position="213"/>
    </location>
</feature>
<reference evidence="3" key="1">
    <citation type="submission" date="2018-02" db="EMBL/GenBank/DDBJ databases">
        <authorList>
            <person name="Cohen D.B."/>
            <person name="Kent A.D."/>
        </authorList>
    </citation>
    <scope>NUCLEOTIDE SEQUENCE</scope>
</reference>
<keyword evidence="1" id="KW-1133">Transmembrane helix</keyword>
<dbReference type="AlphaFoldDB" id="A0A2N9HMF6"/>
<organism evidence="3">
    <name type="scientific">Fagus sylvatica</name>
    <name type="common">Beechnut</name>
    <dbReference type="NCBI Taxonomy" id="28930"/>
    <lineage>
        <taxon>Eukaryota</taxon>
        <taxon>Viridiplantae</taxon>
        <taxon>Streptophyta</taxon>
        <taxon>Embryophyta</taxon>
        <taxon>Tracheophyta</taxon>
        <taxon>Spermatophyta</taxon>
        <taxon>Magnoliopsida</taxon>
        <taxon>eudicotyledons</taxon>
        <taxon>Gunneridae</taxon>
        <taxon>Pentapetalae</taxon>
        <taxon>rosids</taxon>
        <taxon>fabids</taxon>
        <taxon>Fagales</taxon>
        <taxon>Fagaceae</taxon>
        <taxon>Fagus</taxon>
    </lineage>
</organism>
<feature type="transmembrane region" description="Helical" evidence="1">
    <location>
        <begin position="96"/>
        <end position="117"/>
    </location>
</feature>
<accession>A0A2N9HMF6</accession>
<dbReference type="PANTHER" id="PTHR12601">
    <property type="entry name" value="EUKARYOTIC TRANSLATION INITIATION FACTOR 3 SUBUNIT EIF-3"/>
    <property type="match status" value="1"/>
</dbReference>
<protein>
    <recommendedName>
        <fullName evidence="2">CLU central domain-containing protein</fullName>
    </recommendedName>
</protein>
<evidence type="ECO:0000256" key="1">
    <source>
        <dbReference type="SAM" id="Phobius"/>
    </source>
</evidence>
<dbReference type="InterPro" id="IPR033646">
    <property type="entry name" value="CLU-central"/>
</dbReference>
<proteinExistence type="predicted"/>